<evidence type="ECO:0000256" key="2">
    <source>
        <dbReference type="ARBA" id="ARBA00008494"/>
    </source>
</evidence>
<feature type="region of interest" description="Disordered" evidence="12">
    <location>
        <begin position="465"/>
        <end position="492"/>
    </location>
</feature>
<dbReference type="SUPFAM" id="SSF55979">
    <property type="entry name" value="DNA clamp"/>
    <property type="match status" value="1"/>
</dbReference>
<evidence type="ECO:0000256" key="11">
    <source>
        <dbReference type="ARBA" id="ARBA00079896"/>
    </source>
</evidence>
<evidence type="ECO:0000256" key="1">
    <source>
        <dbReference type="ARBA" id="ARBA00004123"/>
    </source>
</evidence>
<feature type="region of interest" description="Disordered" evidence="12">
    <location>
        <begin position="278"/>
        <end position="398"/>
    </location>
</feature>
<dbReference type="GO" id="GO:0000076">
    <property type="term" value="P:DNA replication checkpoint signaling"/>
    <property type="evidence" value="ECO:0007669"/>
    <property type="project" value="TreeGrafter"/>
</dbReference>
<dbReference type="AlphaFoldDB" id="A0A7M6DMM7"/>
<evidence type="ECO:0000256" key="12">
    <source>
        <dbReference type="SAM" id="MobiDB-lite"/>
    </source>
</evidence>
<keyword evidence="4" id="KW-0540">Nuclease</keyword>
<dbReference type="GO" id="GO:0030896">
    <property type="term" value="C:checkpoint clamp complex"/>
    <property type="evidence" value="ECO:0007669"/>
    <property type="project" value="InterPro"/>
</dbReference>
<keyword evidence="8" id="KW-0539">Nucleus</keyword>
<feature type="compositionally biased region" description="Polar residues" evidence="12">
    <location>
        <begin position="299"/>
        <end position="313"/>
    </location>
</feature>
<comment type="subcellular location">
    <subcellularLocation>
        <location evidence="1">Nucleus</location>
    </subcellularLocation>
</comment>
<evidence type="ECO:0000256" key="9">
    <source>
        <dbReference type="ARBA" id="ARBA00059283"/>
    </source>
</evidence>
<dbReference type="PANTHER" id="PTHR15237:SF0">
    <property type="entry name" value="CELL CYCLE CHECKPOINT CONTROL PROTEIN"/>
    <property type="match status" value="1"/>
</dbReference>
<evidence type="ECO:0000313" key="13">
    <source>
        <dbReference type="EnsemblMetazoa" id="CLYHEMP016471.2"/>
    </source>
</evidence>
<keyword evidence="14" id="KW-1185">Reference proteome</keyword>
<name>A0A7M6DMM7_9CNID</name>
<feature type="compositionally biased region" description="Polar residues" evidence="12">
    <location>
        <begin position="278"/>
        <end position="291"/>
    </location>
</feature>
<evidence type="ECO:0000313" key="14">
    <source>
        <dbReference type="Proteomes" id="UP000594262"/>
    </source>
</evidence>
<dbReference type="FunFam" id="3.70.10.10:FF:000005">
    <property type="entry name" value="Cell cycle checkpoint control protein"/>
    <property type="match status" value="1"/>
</dbReference>
<dbReference type="CDD" id="cd00577">
    <property type="entry name" value="PCNA"/>
    <property type="match status" value="1"/>
</dbReference>
<keyword evidence="7" id="KW-0269">Exonuclease</keyword>
<feature type="compositionally biased region" description="Polar residues" evidence="12">
    <location>
        <begin position="335"/>
        <end position="377"/>
    </location>
</feature>
<dbReference type="Pfam" id="PF04139">
    <property type="entry name" value="Rad9"/>
    <property type="match status" value="1"/>
</dbReference>
<accession>A0A7M6DMM7</accession>
<dbReference type="EnsemblMetazoa" id="CLYHEMT016471.2">
    <property type="protein sequence ID" value="CLYHEMP016471.2"/>
    <property type="gene ID" value="CLYHEMG016471"/>
</dbReference>
<dbReference type="GO" id="GO:0031573">
    <property type="term" value="P:mitotic intra-S DNA damage checkpoint signaling"/>
    <property type="evidence" value="ECO:0007669"/>
    <property type="project" value="TreeGrafter"/>
</dbReference>
<evidence type="ECO:0000256" key="3">
    <source>
        <dbReference type="ARBA" id="ARBA00022553"/>
    </source>
</evidence>
<dbReference type="GO" id="GO:0006281">
    <property type="term" value="P:DNA repair"/>
    <property type="evidence" value="ECO:0007669"/>
    <property type="project" value="TreeGrafter"/>
</dbReference>
<feature type="compositionally biased region" description="Polar residues" evidence="12">
    <location>
        <begin position="388"/>
        <end position="398"/>
    </location>
</feature>
<sequence>MKCVISNRLVRLFGRAIHCLSRIGDELFLEALKDGLALRTVNSSRSAYACFMFKSEFFVEYQQGCDEIDSSNPADMLKCKISMKSVLAIFKSLGTIEKTVEHCKIEFKPNECRLIFTLYCKHGIIKTHNLTYQECESLQAVFAKDFCPNQIQTQAKVLLDTVCNFPNSCEEISLRVSPDCVKVKNFVEEDVDPMKVVHTEMTLVPEEFENFQIGIDTLVTFCLKELRAVLTFSEFANQPVTLYFEHPGKPIVFALDNDVLYSGDFVMATLAETDFTSQEENTTIEDATINRTNRRINETSKSFNRTTLNQTDTNDQRVPKRRKQDKEDIVISKPSAATNNHSSKSTQPVNNNRSKPTETLSTNKSKLSMTTANNSKNTTKRAMKETSQRVPQSGNSPMVPSMADDDFFSPTFPMANIIADEATESQADKNTHNTQHKLNSSILQNNQNKTLNEKLVESILEEDDDILMGTPPPSPPKKSKRGSFFGTCSSNGVGTGVKRVEKTVLLAADTDDEDESD</sequence>
<dbReference type="OrthoDB" id="60092at2759"/>
<evidence type="ECO:0000256" key="6">
    <source>
        <dbReference type="ARBA" id="ARBA00022801"/>
    </source>
</evidence>
<protein>
    <recommendedName>
        <fullName evidence="10">Cell cycle checkpoint control protein RAD9A</fullName>
    </recommendedName>
    <alternativeName>
        <fullName evidence="11">DNA repair exonuclease rad9 homolog A</fullName>
    </alternativeName>
</protein>
<evidence type="ECO:0000256" key="5">
    <source>
        <dbReference type="ARBA" id="ARBA00022763"/>
    </source>
</evidence>
<keyword evidence="3" id="KW-0597">Phosphoprotein</keyword>
<dbReference type="Gene3D" id="3.70.10.10">
    <property type="match status" value="1"/>
</dbReference>
<comment type="function">
    <text evidence="9">Component of the 9-1-1 cell-cycle checkpoint response complex that plays a major role in DNA repair. The 9-1-1 complex is recruited to DNA lesion upon damage by the RAD17-replication factor C (RFC) clamp loader complex. Acts then as a sliding clamp platform on DNA for several proteins involved in long-patch base excision repair (LP-BER). The 9-1-1 complex stimulates DNA polymerase beta (POLB) activity by increasing its affinity for the 3'-OH end of the primer-template and stabilizes POLB to those sites where LP-BER proceeds; endonuclease FEN1 cleavage activity on substrates with double, nick, or gap flaps of distinct sequences and lengths; and DNA ligase I (LIG1) on long-patch base excision repair substrates. The 9-1-1 complex is necessary for the recruitment of RHNO1 to sites of double-stranded breaks (DSB) occurring during the S phase. RAD9A possesses 3'-&gt;5' double stranded DNA exonuclease activity.</text>
</comment>
<evidence type="ECO:0000256" key="8">
    <source>
        <dbReference type="ARBA" id="ARBA00023242"/>
    </source>
</evidence>
<reference evidence="13" key="1">
    <citation type="submission" date="2021-01" db="UniProtKB">
        <authorList>
            <consortium name="EnsemblMetazoa"/>
        </authorList>
    </citation>
    <scope>IDENTIFICATION</scope>
</reference>
<dbReference type="InterPro" id="IPR007268">
    <property type="entry name" value="Rad9/Ddc1"/>
</dbReference>
<dbReference type="Proteomes" id="UP000594262">
    <property type="component" value="Unplaced"/>
</dbReference>
<proteinExistence type="inferred from homology"/>
<evidence type="ECO:0000256" key="4">
    <source>
        <dbReference type="ARBA" id="ARBA00022722"/>
    </source>
</evidence>
<dbReference type="GeneID" id="136798371"/>
<dbReference type="GO" id="GO:0004527">
    <property type="term" value="F:exonuclease activity"/>
    <property type="evidence" value="ECO:0007669"/>
    <property type="project" value="UniProtKB-KW"/>
</dbReference>
<comment type="similarity">
    <text evidence="2">Belongs to the rad9 family.</text>
</comment>
<organism evidence="13 14">
    <name type="scientific">Clytia hemisphaerica</name>
    <dbReference type="NCBI Taxonomy" id="252671"/>
    <lineage>
        <taxon>Eukaryota</taxon>
        <taxon>Metazoa</taxon>
        <taxon>Cnidaria</taxon>
        <taxon>Hydrozoa</taxon>
        <taxon>Hydroidolina</taxon>
        <taxon>Leptothecata</taxon>
        <taxon>Obeliida</taxon>
        <taxon>Clytiidae</taxon>
        <taxon>Clytia</taxon>
    </lineage>
</organism>
<keyword evidence="6" id="KW-0378">Hydrolase</keyword>
<evidence type="ECO:0000256" key="10">
    <source>
        <dbReference type="ARBA" id="ARBA00069752"/>
    </source>
</evidence>
<dbReference type="PANTHER" id="PTHR15237">
    <property type="entry name" value="DNA REPAIR PROTEIN RAD9"/>
    <property type="match status" value="1"/>
</dbReference>
<dbReference type="GO" id="GO:0071479">
    <property type="term" value="P:cellular response to ionizing radiation"/>
    <property type="evidence" value="ECO:0007669"/>
    <property type="project" value="TreeGrafter"/>
</dbReference>
<dbReference type="RefSeq" id="XP_066911081.1">
    <property type="nucleotide sequence ID" value="XM_067054980.1"/>
</dbReference>
<feature type="compositionally biased region" description="Basic and acidic residues" evidence="12">
    <location>
        <begin position="314"/>
        <end position="330"/>
    </location>
</feature>
<keyword evidence="5" id="KW-0227">DNA damage</keyword>
<dbReference type="InterPro" id="IPR046938">
    <property type="entry name" value="DNA_clamp_sf"/>
</dbReference>
<evidence type="ECO:0000256" key="7">
    <source>
        <dbReference type="ARBA" id="ARBA00022839"/>
    </source>
</evidence>